<feature type="domain" description="Rhodanese" evidence="2">
    <location>
        <begin position="122"/>
        <end position="218"/>
    </location>
</feature>
<dbReference type="OrthoDB" id="9778326at2"/>
<dbReference type="NCBIfam" id="NF001134">
    <property type="entry name" value="PRK00142.1-2"/>
    <property type="match status" value="1"/>
</dbReference>
<accession>D6YS37</accession>
<dbReference type="HAMAP" id="MF_00469">
    <property type="entry name" value="TrhO"/>
    <property type="match status" value="1"/>
</dbReference>
<dbReference type="AlphaFoldDB" id="D6YS37"/>
<dbReference type="STRING" id="716544.wcw_1533"/>
<dbReference type="Gene3D" id="3.30.70.100">
    <property type="match status" value="1"/>
</dbReference>
<dbReference type="InterPro" id="IPR020936">
    <property type="entry name" value="TrhO"/>
</dbReference>
<dbReference type="Pfam" id="PF12368">
    <property type="entry name" value="Rhodanese_C"/>
    <property type="match status" value="1"/>
</dbReference>
<comment type="catalytic activity">
    <reaction evidence="1">
        <text>uridine(34) in tRNA + AH2 + O2 = 5-hydroxyuridine(34) in tRNA + A + H2O</text>
        <dbReference type="Rhea" id="RHEA:64224"/>
        <dbReference type="Rhea" id="RHEA-COMP:11727"/>
        <dbReference type="Rhea" id="RHEA-COMP:13381"/>
        <dbReference type="ChEBI" id="CHEBI:13193"/>
        <dbReference type="ChEBI" id="CHEBI:15377"/>
        <dbReference type="ChEBI" id="CHEBI:15379"/>
        <dbReference type="ChEBI" id="CHEBI:17499"/>
        <dbReference type="ChEBI" id="CHEBI:65315"/>
        <dbReference type="ChEBI" id="CHEBI:136877"/>
    </reaction>
</comment>
<dbReference type="Proteomes" id="UP000001505">
    <property type="component" value="Chromosome"/>
</dbReference>
<evidence type="ECO:0000313" key="4">
    <source>
        <dbReference type="Proteomes" id="UP000001505"/>
    </source>
</evidence>
<evidence type="ECO:0000259" key="2">
    <source>
        <dbReference type="PROSITE" id="PS50206"/>
    </source>
</evidence>
<comment type="similarity">
    <text evidence="1">Belongs to the TrhO family.</text>
</comment>
<name>D6YS37_WADCW</name>
<dbReference type="EC" id="1.14.-.-" evidence="1"/>
<dbReference type="RefSeq" id="WP_013182590.1">
    <property type="nucleotide sequence ID" value="NC_014225.1"/>
</dbReference>
<dbReference type="GO" id="GO:0016705">
    <property type="term" value="F:oxidoreductase activity, acting on paired donors, with incorporation or reduction of molecular oxygen"/>
    <property type="evidence" value="ECO:0007669"/>
    <property type="project" value="UniProtKB-UniRule"/>
</dbReference>
<dbReference type="InterPro" id="IPR040503">
    <property type="entry name" value="TRHO_N"/>
</dbReference>
<protein>
    <recommendedName>
        <fullName evidence="1">tRNA uridine(34) hydroxylase</fullName>
        <ecNumber evidence="1">1.14.-.-</ecNumber>
    </recommendedName>
    <alternativeName>
        <fullName evidence="1">tRNA hydroxylation protein O</fullName>
    </alternativeName>
</protein>
<dbReference type="Pfam" id="PF00581">
    <property type="entry name" value="Rhodanese"/>
    <property type="match status" value="1"/>
</dbReference>
<dbReference type="SUPFAM" id="SSF52821">
    <property type="entry name" value="Rhodanese/Cell cycle control phosphatase"/>
    <property type="match status" value="1"/>
</dbReference>
<organism evidence="3 4">
    <name type="scientific">Waddlia chondrophila (strain ATCC VR-1470 / WSU 86-1044)</name>
    <dbReference type="NCBI Taxonomy" id="716544"/>
    <lineage>
        <taxon>Bacteria</taxon>
        <taxon>Pseudomonadati</taxon>
        <taxon>Chlamydiota</taxon>
        <taxon>Chlamydiia</taxon>
        <taxon>Parachlamydiales</taxon>
        <taxon>Waddliaceae</taxon>
        <taxon>Waddlia</taxon>
    </lineage>
</organism>
<evidence type="ECO:0000256" key="1">
    <source>
        <dbReference type="HAMAP-Rule" id="MF_00469"/>
    </source>
</evidence>
<proteinExistence type="inferred from homology"/>
<keyword evidence="1" id="KW-0560">Oxidoreductase</keyword>
<comment type="function">
    <text evidence="1">Catalyzes oxygen-dependent 5-hydroxyuridine (ho5U) modification at position 34 in tRNAs.</text>
</comment>
<dbReference type="PANTHER" id="PTHR43268">
    <property type="entry name" value="THIOSULFATE SULFURTRANSFERASE/RHODANESE-LIKE DOMAIN-CONTAINING PROTEIN 2"/>
    <property type="match status" value="1"/>
</dbReference>
<dbReference type="SMART" id="SM00450">
    <property type="entry name" value="RHOD"/>
    <property type="match status" value="1"/>
</dbReference>
<dbReference type="EMBL" id="CP001928">
    <property type="protein sequence ID" value="ADI38882.1"/>
    <property type="molecule type" value="Genomic_DNA"/>
</dbReference>
<dbReference type="InterPro" id="IPR001763">
    <property type="entry name" value="Rhodanese-like_dom"/>
</dbReference>
<keyword evidence="1" id="KW-0819">tRNA processing</keyword>
<dbReference type="PROSITE" id="PS50206">
    <property type="entry name" value="RHODANESE_3"/>
    <property type="match status" value="1"/>
</dbReference>
<dbReference type="InterPro" id="IPR022111">
    <property type="entry name" value="Rhodanese_C"/>
</dbReference>
<dbReference type="PANTHER" id="PTHR43268:SF3">
    <property type="entry name" value="RHODANESE-LIKE DOMAIN-CONTAINING PROTEIN 7-RELATED"/>
    <property type="match status" value="1"/>
</dbReference>
<gene>
    <name evidence="1" type="primary">trhO</name>
    <name evidence="3" type="ordered locus">wcw_1533</name>
</gene>
<dbReference type="eggNOG" id="COG1054">
    <property type="taxonomic scope" value="Bacteria"/>
</dbReference>
<dbReference type="HOGENOM" id="CLU_038878_1_2_0"/>
<reference evidence="3 4" key="1">
    <citation type="journal article" date="2010" name="PLoS ONE">
        <title>The Waddlia genome: a window into chlamydial biology.</title>
        <authorList>
            <person name="Bertelli C."/>
            <person name="Collyn F."/>
            <person name="Croxatto A."/>
            <person name="Ruckert C."/>
            <person name="Polkinghorne A."/>
            <person name="Kebbi-Beghdadi C."/>
            <person name="Goesmann A."/>
            <person name="Vaughan L."/>
            <person name="Greub G."/>
        </authorList>
    </citation>
    <scope>NUCLEOTIDE SEQUENCE [LARGE SCALE GENOMIC DNA]</scope>
    <source>
        <strain evidence="4">ATCC VR-1470 / WSU 86-1044</strain>
    </source>
</reference>
<dbReference type="GO" id="GO:0006400">
    <property type="term" value="P:tRNA modification"/>
    <property type="evidence" value="ECO:0007669"/>
    <property type="project" value="UniProtKB-UniRule"/>
</dbReference>
<sequence length="327" mass="38178">MNPYRVLAFYHIVPLENPHNEVLRHKIFFKGREITSRIYISEQGINAQMCASIQDAEDYISWLQENPLLKDASIKIDEWHEQVFPRQTVKYRKNLVACDQSIDFSKRGEHISPEIWKEMLESDEEFCLIDVRNDYESKIGHFEGAELPPCKDFREFEKYADELDRRHGSEKPPVMMYCTGGIRCELYSSILKEKGYDKVYQLEGGVINYGHKVGNKHWQGKLFVFDDRLTVPVGDEETPPISHCQFCSKLSDHYYNCANMDCNTLFISCSECIKTYMGCCQKSCQNADHVRPYHQQNPHKPFRRKHFYEKVSCSCSKAQSGDIPSDH</sequence>
<dbReference type="CDD" id="cd01518">
    <property type="entry name" value="RHOD_YceA"/>
    <property type="match status" value="1"/>
</dbReference>
<dbReference type="KEGG" id="wch:wcw_1533"/>
<dbReference type="Gene3D" id="3.40.250.10">
    <property type="entry name" value="Rhodanese-like domain"/>
    <property type="match status" value="1"/>
</dbReference>
<dbReference type="Pfam" id="PF17773">
    <property type="entry name" value="UPF0176_N"/>
    <property type="match status" value="1"/>
</dbReference>
<evidence type="ECO:0000313" key="3">
    <source>
        <dbReference type="EMBL" id="ADI38882.1"/>
    </source>
</evidence>
<keyword evidence="4" id="KW-1185">Reference proteome</keyword>
<dbReference type="InterPro" id="IPR036873">
    <property type="entry name" value="Rhodanese-like_dom_sf"/>
</dbReference>